<dbReference type="PANTHER" id="PTHR33107">
    <property type="entry name" value="KUNITZ TRYPSIN INHIBITOR 2"/>
    <property type="match status" value="1"/>
</dbReference>
<organism evidence="1 2">
    <name type="scientific">Vitis vinifera</name>
    <name type="common">Grape</name>
    <dbReference type="NCBI Taxonomy" id="29760"/>
    <lineage>
        <taxon>Eukaryota</taxon>
        <taxon>Viridiplantae</taxon>
        <taxon>Streptophyta</taxon>
        <taxon>Embryophyta</taxon>
        <taxon>Tracheophyta</taxon>
        <taxon>Spermatophyta</taxon>
        <taxon>Magnoliopsida</taxon>
        <taxon>eudicotyledons</taxon>
        <taxon>Gunneridae</taxon>
        <taxon>Pentapetalae</taxon>
        <taxon>rosids</taxon>
        <taxon>Vitales</taxon>
        <taxon>Vitaceae</taxon>
        <taxon>Viteae</taxon>
        <taxon>Vitis</taxon>
    </lineage>
</organism>
<dbReference type="SUPFAM" id="SSF50386">
    <property type="entry name" value="STI-like"/>
    <property type="match status" value="1"/>
</dbReference>
<keyword evidence="2" id="KW-1185">Reference proteome</keyword>
<dbReference type="PRINTS" id="PR00291">
    <property type="entry name" value="KUNITZINHBTR"/>
</dbReference>
<name>A0ABY9DNQ9_VITVI</name>
<dbReference type="InterPro" id="IPR011065">
    <property type="entry name" value="Kunitz_inhibitor_STI-like_sf"/>
</dbReference>
<dbReference type="SMART" id="SM00452">
    <property type="entry name" value="STI"/>
    <property type="match status" value="1"/>
</dbReference>
<evidence type="ECO:0000313" key="1">
    <source>
        <dbReference type="EMBL" id="WKA09012.1"/>
    </source>
</evidence>
<reference evidence="1 2" key="1">
    <citation type="journal article" date="2023" name="Hortic Res">
        <title>The complete reference genome for grapevine (Vitis vinifera L.) genetics and breeding.</title>
        <authorList>
            <person name="Shi X."/>
            <person name="Cao S."/>
            <person name="Wang X."/>
            <person name="Huang S."/>
            <person name="Wang Y."/>
            <person name="Liu Z."/>
            <person name="Liu W."/>
            <person name="Leng X."/>
            <person name="Peng Y."/>
            <person name="Wang N."/>
            <person name="Wang Y."/>
            <person name="Ma Z."/>
            <person name="Xu X."/>
            <person name="Zhang F."/>
            <person name="Xue H."/>
            <person name="Zhong H."/>
            <person name="Wang Y."/>
            <person name="Zhang K."/>
            <person name="Velt A."/>
            <person name="Avia K."/>
            <person name="Holtgrawe D."/>
            <person name="Grimplet J."/>
            <person name="Matus J.T."/>
            <person name="Ware D."/>
            <person name="Wu X."/>
            <person name="Wang H."/>
            <person name="Liu C."/>
            <person name="Fang Y."/>
            <person name="Rustenholz C."/>
            <person name="Cheng Z."/>
            <person name="Xiao H."/>
            <person name="Zhou Y."/>
        </authorList>
    </citation>
    <scope>NUCLEOTIDE SEQUENCE [LARGE SCALE GENOMIC DNA]</scope>
    <source>
        <strain evidence="2">cv. Pinot noir / PN40024</strain>
        <tissue evidence="1">Leaf</tissue>
    </source>
</reference>
<dbReference type="PANTHER" id="PTHR33107:SF5">
    <property type="entry name" value="KUNITZ TRYPSIN INHIBITOR 5"/>
    <property type="match status" value="1"/>
</dbReference>
<evidence type="ECO:0008006" key="3">
    <source>
        <dbReference type="Google" id="ProtNLM"/>
    </source>
</evidence>
<dbReference type="Gene3D" id="2.80.10.50">
    <property type="match status" value="2"/>
</dbReference>
<dbReference type="EMBL" id="CP126664">
    <property type="protein sequence ID" value="WKA09012.1"/>
    <property type="molecule type" value="Genomic_DNA"/>
</dbReference>
<dbReference type="Proteomes" id="UP001227230">
    <property type="component" value="Chromosome 17"/>
</dbReference>
<gene>
    <name evidence="1" type="ORF">VitviT2T_026691</name>
</gene>
<protein>
    <recommendedName>
        <fullName evidence="3">Kunitz trypsin inhibitor 2</fullName>
    </recommendedName>
</protein>
<accession>A0ABY9DNQ9</accession>
<evidence type="ECO:0000313" key="2">
    <source>
        <dbReference type="Proteomes" id="UP001227230"/>
    </source>
</evidence>
<proteinExistence type="predicted"/>
<dbReference type="InterPro" id="IPR002160">
    <property type="entry name" value="Prot_inh_Kunz-lg"/>
</dbReference>
<dbReference type="Pfam" id="PF00197">
    <property type="entry name" value="Kunitz_legume"/>
    <property type="match status" value="2"/>
</dbReference>
<sequence>MKPDYARATLLPPLFPTVQAAPDPVLDTDRKKLQSGVNYYTLPVIRGSGAITAASVGNETCSLDFVSDPVLTDHNIKLSAATCIQSTVWKLDEYDESIRKLFVTTGGVEGNLSIQTLSDWFRIEKYDDDYKLVFCSTVCDFCRPICGDIDRHLYPGWI</sequence>